<keyword evidence="2" id="KW-1185">Reference proteome</keyword>
<evidence type="ECO:0000313" key="1">
    <source>
        <dbReference type="EMBL" id="MBX7482892.1"/>
    </source>
</evidence>
<dbReference type="Proteomes" id="UP000755104">
    <property type="component" value="Unassembled WGS sequence"/>
</dbReference>
<evidence type="ECO:0000313" key="2">
    <source>
        <dbReference type="Proteomes" id="UP000755104"/>
    </source>
</evidence>
<dbReference type="InterPro" id="IPR016084">
    <property type="entry name" value="Haem_Oase-like_multi-hlx"/>
</dbReference>
<dbReference type="EMBL" id="JAIGNO010000005">
    <property type="protein sequence ID" value="MBX7482892.1"/>
    <property type="molecule type" value="Genomic_DNA"/>
</dbReference>
<dbReference type="RefSeq" id="WP_221558145.1">
    <property type="nucleotide sequence ID" value="NZ_JAIGNO010000005.1"/>
</dbReference>
<dbReference type="CDD" id="cd19166">
    <property type="entry name" value="HemeO-bac"/>
    <property type="match status" value="1"/>
</dbReference>
<protein>
    <submittedName>
        <fullName evidence="1">Biliverdin-producing heme oxygenase</fullName>
    </submittedName>
</protein>
<gene>
    <name evidence="1" type="ORF">K3174_10125</name>
</gene>
<dbReference type="Gene3D" id="1.20.910.10">
    <property type="entry name" value="Heme oxygenase-like"/>
    <property type="match status" value="1"/>
</dbReference>
<dbReference type="SUPFAM" id="SSF48613">
    <property type="entry name" value="Heme oxygenase-like"/>
    <property type="match status" value="1"/>
</dbReference>
<name>A0ABS7JD40_9SPHN</name>
<organism evidence="1 2">
    <name type="scientific">Qipengyuania qiaonensis</name>
    <dbReference type="NCBI Taxonomy" id="2867240"/>
    <lineage>
        <taxon>Bacteria</taxon>
        <taxon>Pseudomonadati</taxon>
        <taxon>Pseudomonadota</taxon>
        <taxon>Alphaproteobacteria</taxon>
        <taxon>Sphingomonadales</taxon>
        <taxon>Erythrobacteraceae</taxon>
        <taxon>Qipengyuania</taxon>
    </lineage>
</organism>
<accession>A0ABS7JD40</accession>
<comment type="caution">
    <text evidence="1">The sequence shown here is derived from an EMBL/GenBank/DDBJ whole genome shotgun (WGS) entry which is preliminary data.</text>
</comment>
<reference evidence="1 2" key="1">
    <citation type="submission" date="2021-08" db="EMBL/GenBank/DDBJ databases">
        <title>Comparative Genomics Analysis of the Genus Qipengyuania Reveals Extensive Genetic Diversity and Metabolic Versatility, Including the Description of Fifteen Novel Species.</title>
        <authorList>
            <person name="Liu Y."/>
        </authorList>
    </citation>
    <scope>NUCLEOTIDE SEQUENCE [LARGE SCALE GENOMIC DNA]</scope>
    <source>
        <strain evidence="1 2">6D47A</strain>
    </source>
</reference>
<proteinExistence type="predicted"/>
<sequence>MPVRHAVGRTTRDYLKAETAQGHERLDKRLGALVMGDAPDYERFIDIQFRARLGVERWLAATGGLDLPPSQTDLLAEDLFSLGREPGADAPDLDIPADCDPLGVCWVLAGSSMGNRAIHARLAKRDGRLPMVFLADERMKNYWAKLRPLLERGHDPEQDRPVLIAAQATFAHFNAVAIERIAIESA</sequence>